<feature type="domain" description="HECT" evidence="4">
    <location>
        <begin position="139"/>
        <end position="173"/>
    </location>
</feature>
<evidence type="ECO:0000313" key="5">
    <source>
        <dbReference type="EMBL" id="EFX74011.1"/>
    </source>
</evidence>
<comment type="caution">
    <text evidence="2">Lacks conserved residue(s) required for the propagation of feature annotation.</text>
</comment>
<sequence>MNRKKLEKLFQDFKASLEAAAASDDEDRVDATSSGSSGEEDECNEECLVCGELVPLTLLTNHAQTCTVQQVEDDWNNFNTYDNDMNNWEPQAVLPAEEHRERIMEYSDQEAYLNLEEKSNRISITRGAYVTDLMTAAKNPVFITKIKRPLVVAFVGEDGADGGGLRRNLLSMVIDHAKDVFYVDPDQVGIDQDELDELYFALSMFWEKLFPKFVLQTFNNLKSQYGRNFKYHPLNRGLALFDLDKKISGDEKEMFHAESKNLRSKLQNKQTEIVTQISVLKEEIAEIQLSKIEGSNFKKKLYSLKISESKTSITCNTNDCQKKLDDMKKWGNNIRDVTKMYQISARNTSMEKNVGFLHAHI</sequence>
<reference evidence="5 6" key="1">
    <citation type="journal article" date="2011" name="Science">
        <title>The ecoresponsive genome of Daphnia pulex.</title>
        <authorList>
            <person name="Colbourne J.K."/>
            <person name="Pfrender M.E."/>
            <person name="Gilbert D."/>
            <person name="Thomas W.K."/>
            <person name="Tucker A."/>
            <person name="Oakley T.H."/>
            <person name="Tokishita S."/>
            <person name="Aerts A."/>
            <person name="Arnold G.J."/>
            <person name="Basu M.K."/>
            <person name="Bauer D.J."/>
            <person name="Caceres C.E."/>
            <person name="Carmel L."/>
            <person name="Casola C."/>
            <person name="Choi J.H."/>
            <person name="Detter J.C."/>
            <person name="Dong Q."/>
            <person name="Dusheyko S."/>
            <person name="Eads B.D."/>
            <person name="Frohlich T."/>
            <person name="Geiler-Samerotte K.A."/>
            <person name="Gerlach D."/>
            <person name="Hatcher P."/>
            <person name="Jogdeo S."/>
            <person name="Krijgsveld J."/>
            <person name="Kriventseva E.V."/>
            <person name="Kultz D."/>
            <person name="Laforsch C."/>
            <person name="Lindquist E."/>
            <person name="Lopez J."/>
            <person name="Manak J.R."/>
            <person name="Muller J."/>
            <person name="Pangilinan J."/>
            <person name="Patwardhan R.P."/>
            <person name="Pitluck S."/>
            <person name="Pritham E.J."/>
            <person name="Rechtsteiner A."/>
            <person name="Rho M."/>
            <person name="Rogozin I.B."/>
            <person name="Sakarya O."/>
            <person name="Salamov A."/>
            <person name="Schaack S."/>
            <person name="Shapiro H."/>
            <person name="Shiga Y."/>
            <person name="Skalitzky C."/>
            <person name="Smith Z."/>
            <person name="Souvorov A."/>
            <person name="Sung W."/>
            <person name="Tang Z."/>
            <person name="Tsuchiya D."/>
            <person name="Tu H."/>
            <person name="Vos H."/>
            <person name="Wang M."/>
            <person name="Wolf Y.I."/>
            <person name="Yamagata H."/>
            <person name="Yamada T."/>
            <person name="Ye Y."/>
            <person name="Shaw J.R."/>
            <person name="Andrews J."/>
            <person name="Crease T.J."/>
            <person name="Tang H."/>
            <person name="Lucas S.M."/>
            <person name="Robertson H.M."/>
            <person name="Bork P."/>
            <person name="Koonin E.V."/>
            <person name="Zdobnov E.M."/>
            <person name="Grigoriev I.V."/>
            <person name="Lynch M."/>
            <person name="Boore J.L."/>
        </authorList>
    </citation>
    <scope>NUCLEOTIDE SEQUENCE [LARGE SCALE GENOMIC DNA]</scope>
</reference>
<dbReference type="PROSITE" id="PS50237">
    <property type="entry name" value="HECT"/>
    <property type="match status" value="1"/>
</dbReference>
<dbReference type="GO" id="GO:0004842">
    <property type="term" value="F:ubiquitin-protein transferase activity"/>
    <property type="evidence" value="ECO:0007669"/>
    <property type="project" value="InterPro"/>
</dbReference>
<evidence type="ECO:0000256" key="3">
    <source>
        <dbReference type="SAM" id="MobiDB-lite"/>
    </source>
</evidence>
<dbReference type="KEGG" id="dpx:DAPPUDRAFT_109339"/>
<dbReference type="HOGENOM" id="CLU_767836_0_0_1"/>
<dbReference type="Gene3D" id="3.90.1750.10">
    <property type="entry name" value="Hect, E3 ligase catalytic domains"/>
    <property type="match status" value="1"/>
</dbReference>
<keyword evidence="6" id="KW-1185">Reference proteome</keyword>
<feature type="region of interest" description="Disordered" evidence="3">
    <location>
        <begin position="20"/>
        <end position="41"/>
    </location>
</feature>
<dbReference type="InterPro" id="IPR035983">
    <property type="entry name" value="Hect_E3_ubiquitin_ligase"/>
</dbReference>
<keyword evidence="1 2" id="KW-0833">Ubl conjugation pathway</keyword>
<evidence type="ECO:0000259" key="4">
    <source>
        <dbReference type="PROSITE" id="PS50237"/>
    </source>
</evidence>
<proteinExistence type="predicted"/>
<dbReference type="Proteomes" id="UP000000305">
    <property type="component" value="Unassembled WGS sequence"/>
</dbReference>
<name>E9H2Q4_DAPPU</name>
<accession>E9H2Q4</accession>
<evidence type="ECO:0000256" key="1">
    <source>
        <dbReference type="ARBA" id="ARBA00022786"/>
    </source>
</evidence>
<dbReference type="GO" id="GO:0009966">
    <property type="term" value="P:regulation of signal transduction"/>
    <property type="evidence" value="ECO:0007669"/>
    <property type="project" value="UniProtKB-ARBA"/>
</dbReference>
<protein>
    <recommendedName>
        <fullName evidence="4">HECT domain-containing protein</fullName>
    </recommendedName>
</protein>
<dbReference type="EMBL" id="GL732586">
    <property type="protein sequence ID" value="EFX74011.1"/>
    <property type="molecule type" value="Genomic_DNA"/>
</dbReference>
<evidence type="ECO:0000313" key="6">
    <source>
        <dbReference type="Proteomes" id="UP000000305"/>
    </source>
</evidence>
<dbReference type="AlphaFoldDB" id="E9H2Q4"/>
<evidence type="ECO:0000256" key="2">
    <source>
        <dbReference type="PROSITE-ProRule" id="PRU00104"/>
    </source>
</evidence>
<dbReference type="SUPFAM" id="SSF56204">
    <property type="entry name" value="Hect, E3 ligase catalytic domain"/>
    <property type="match status" value="1"/>
</dbReference>
<organism evidence="5 6">
    <name type="scientific">Daphnia pulex</name>
    <name type="common">Water flea</name>
    <dbReference type="NCBI Taxonomy" id="6669"/>
    <lineage>
        <taxon>Eukaryota</taxon>
        <taxon>Metazoa</taxon>
        <taxon>Ecdysozoa</taxon>
        <taxon>Arthropoda</taxon>
        <taxon>Crustacea</taxon>
        <taxon>Branchiopoda</taxon>
        <taxon>Diplostraca</taxon>
        <taxon>Cladocera</taxon>
        <taxon>Anomopoda</taxon>
        <taxon>Daphniidae</taxon>
        <taxon>Daphnia</taxon>
    </lineage>
</organism>
<gene>
    <name evidence="5" type="ORF">DAPPUDRAFT_109339</name>
</gene>
<dbReference type="InParanoid" id="E9H2Q4"/>
<dbReference type="InterPro" id="IPR000569">
    <property type="entry name" value="HECT_dom"/>
</dbReference>